<evidence type="ECO:0008006" key="5">
    <source>
        <dbReference type="Google" id="ProtNLM"/>
    </source>
</evidence>
<reference evidence="3 4" key="1">
    <citation type="submission" date="2018-10" db="EMBL/GenBank/DDBJ databases">
        <title>Isolation, diversity and antifungal activity of actinobacteria from wheat.</title>
        <authorList>
            <person name="Han C."/>
        </authorList>
    </citation>
    <scope>NUCLEOTIDE SEQUENCE [LARGE SCALE GENOMIC DNA]</scope>
    <source>
        <strain evidence="3 4">NEAU-YY642</strain>
    </source>
</reference>
<comment type="caution">
    <text evidence="3">The sequence shown here is derived from an EMBL/GenBank/DDBJ whole genome shotgun (WGS) entry which is preliminary data.</text>
</comment>
<organism evidence="3 4">
    <name type="scientific">Streptomyces triticirhizae</name>
    <dbReference type="NCBI Taxonomy" id="2483353"/>
    <lineage>
        <taxon>Bacteria</taxon>
        <taxon>Bacillati</taxon>
        <taxon>Actinomycetota</taxon>
        <taxon>Actinomycetes</taxon>
        <taxon>Kitasatosporales</taxon>
        <taxon>Streptomycetaceae</taxon>
        <taxon>Streptomyces</taxon>
    </lineage>
</organism>
<feature type="transmembrane region" description="Helical" evidence="2">
    <location>
        <begin position="73"/>
        <end position="94"/>
    </location>
</feature>
<evidence type="ECO:0000313" key="3">
    <source>
        <dbReference type="EMBL" id="RMI44417.1"/>
    </source>
</evidence>
<feature type="region of interest" description="Disordered" evidence="1">
    <location>
        <begin position="364"/>
        <end position="415"/>
    </location>
</feature>
<evidence type="ECO:0000256" key="1">
    <source>
        <dbReference type="SAM" id="MobiDB-lite"/>
    </source>
</evidence>
<sequence length="601" mass="63253">MNIPDLIGRADPTVVLVTAAVAALALLGGGAVAIALAVRSGIRRRARLAKLATDNPEAATEARAADDHRRAGVATYFAASVASALSLVGMWPVVTDVVAESGLPKALHTPTAVVVLGFLEVAVLASAWRARANVRTTGSVGVDGAALWVLVAFSSTVALTQAQTLTGALVKIGAPIAAAWMWERGLAPERRAHHGQERAAVHWRVNLRRVAVALRLADPEEADLAELARARRLGVIASHIVRARRRRWVLGWVSRVRAERALIGAAKRGTFNRPGRALSLTEHIGLRGATAHLVAEEPAVPMHLFTPAADTEPTAGEEALAEHTARTMREAAGRVRGQLPAAFRQQIPRQDPAVLFADVTPITDARQSERVEQATAPGPPEAAEEPQQAPGTPGPAKALEADEEAELEAEADDGLAFTRHTTAALRVARQGTRVTLPVGAGEAPADASEGTAQAPVDERHDRAAEEAAGRAGADMSASSSGFFPSGLTAPAEARPVNPADDTETSAADGAEDDTVNPPEESTDTPAKPIPAHILTRTPEAIAHLEQWERDGVAPSANRMRKALGIGTQWGAPMLAHAQRTRAERPRETVPDQGERGQGNDR</sequence>
<dbReference type="EMBL" id="RFFJ01000016">
    <property type="protein sequence ID" value="RMI44417.1"/>
    <property type="molecule type" value="Genomic_DNA"/>
</dbReference>
<keyword evidence="2" id="KW-1133">Transmembrane helix</keyword>
<feature type="transmembrane region" description="Helical" evidence="2">
    <location>
        <begin position="106"/>
        <end position="128"/>
    </location>
</feature>
<feature type="region of interest" description="Disordered" evidence="1">
    <location>
        <begin position="563"/>
        <end position="601"/>
    </location>
</feature>
<evidence type="ECO:0000313" key="4">
    <source>
        <dbReference type="Proteomes" id="UP000278673"/>
    </source>
</evidence>
<feature type="region of interest" description="Disordered" evidence="1">
    <location>
        <begin position="439"/>
        <end position="531"/>
    </location>
</feature>
<feature type="compositionally biased region" description="Basic and acidic residues" evidence="1">
    <location>
        <begin position="580"/>
        <end position="601"/>
    </location>
</feature>
<evidence type="ECO:0000256" key="2">
    <source>
        <dbReference type="SAM" id="Phobius"/>
    </source>
</evidence>
<keyword evidence="4" id="KW-1185">Reference proteome</keyword>
<dbReference type="Proteomes" id="UP000278673">
    <property type="component" value="Unassembled WGS sequence"/>
</dbReference>
<feature type="compositionally biased region" description="Basic and acidic residues" evidence="1">
    <location>
        <begin position="456"/>
        <end position="468"/>
    </location>
</feature>
<dbReference type="AlphaFoldDB" id="A0A3M2M433"/>
<protein>
    <recommendedName>
        <fullName evidence="5">DUF2637 domain-containing protein</fullName>
    </recommendedName>
</protein>
<feature type="transmembrane region" description="Helical" evidence="2">
    <location>
        <begin position="14"/>
        <end position="38"/>
    </location>
</feature>
<name>A0A3M2M433_9ACTN</name>
<feature type="transmembrane region" description="Helical" evidence="2">
    <location>
        <begin position="140"/>
        <end position="159"/>
    </location>
</feature>
<gene>
    <name evidence="3" type="ORF">EBN88_05295</name>
</gene>
<keyword evidence="2" id="KW-0472">Membrane</keyword>
<feature type="compositionally biased region" description="Acidic residues" evidence="1">
    <location>
        <begin position="401"/>
        <end position="413"/>
    </location>
</feature>
<accession>A0A3M2M433</accession>
<proteinExistence type="predicted"/>
<dbReference type="RefSeq" id="WP_122182624.1">
    <property type="nucleotide sequence ID" value="NZ_RFFJ01000016.1"/>
</dbReference>
<keyword evidence="2" id="KW-0812">Transmembrane</keyword>